<accession>A0A0H5BZI7</accession>
<dbReference type="Proteomes" id="UP000038830">
    <property type="component" value="Unassembled WGS sequence"/>
</dbReference>
<evidence type="ECO:0000256" key="1">
    <source>
        <dbReference type="ARBA" id="ARBA00004335"/>
    </source>
</evidence>
<evidence type="ECO:0000256" key="7">
    <source>
        <dbReference type="ARBA" id="ARBA00022927"/>
    </source>
</evidence>
<evidence type="ECO:0000256" key="12">
    <source>
        <dbReference type="ARBA" id="ARBA00023242"/>
    </source>
</evidence>
<keyword evidence="8" id="KW-0811">Translocation</keyword>
<dbReference type="GO" id="GO:0031965">
    <property type="term" value="C:nuclear membrane"/>
    <property type="evidence" value="ECO:0007669"/>
    <property type="project" value="UniProtKB-SubCell"/>
</dbReference>
<keyword evidence="11" id="KW-0472">Membrane</keyword>
<comment type="similarity">
    <text evidence="4">Belongs to the GLE1 family.</text>
</comment>
<dbReference type="GO" id="GO:0016973">
    <property type="term" value="P:poly(A)+ mRNA export from nucleus"/>
    <property type="evidence" value="ECO:0007669"/>
    <property type="project" value="InterPro"/>
</dbReference>
<dbReference type="GO" id="GO:0005543">
    <property type="term" value="F:phospholipid binding"/>
    <property type="evidence" value="ECO:0007669"/>
    <property type="project" value="TreeGrafter"/>
</dbReference>
<name>A0A0H5BZI7_CYBJN</name>
<evidence type="ECO:0000256" key="5">
    <source>
        <dbReference type="ARBA" id="ARBA00022448"/>
    </source>
</evidence>
<keyword evidence="6" id="KW-0509">mRNA transport</keyword>
<dbReference type="FunFam" id="1.25.40.510:FF:000003">
    <property type="entry name" value="Nucleoporin GLE1"/>
    <property type="match status" value="1"/>
</dbReference>
<sequence length="280" mass="32437">MIVDIKNDIVLKVKEDLQTKNAILKHKRKINPKFGQLTNSMSQLHRVSDEVITLINETRGVELAFKWILNFVAKAIVSQAETEVRVRPDSSLPLARLTLNILCEFPELKEFLMARFVKKCPYVIGYTCAIDTVEGRLRMGWKRHEDDKWEEDISYDERMAGMMTLFSVLTRLPLSPKYFGTVSHPLPLSENWKMMARLLNQPKEQLTNTHFTVASSWWEASANEIIMNYGRQGQKLLEIIWTQWVDSVVDKKFTSANTLRIIGEDWKTSGMLKTLTEMEP</sequence>
<dbReference type="EMBL" id="CDQK01000001">
    <property type="protein sequence ID" value="CEP20940.1"/>
    <property type="molecule type" value="Genomic_DNA"/>
</dbReference>
<dbReference type="PANTHER" id="PTHR12960:SF0">
    <property type="entry name" value="MRNA EXPORT FACTOR GLE1"/>
    <property type="match status" value="1"/>
</dbReference>
<dbReference type="GO" id="GO:0015031">
    <property type="term" value="P:protein transport"/>
    <property type="evidence" value="ECO:0007669"/>
    <property type="project" value="UniProtKB-KW"/>
</dbReference>
<evidence type="ECO:0000256" key="16">
    <source>
        <dbReference type="ARBA" id="ARBA00075681"/>
    </source>
</evidence>
<evidence type="ECO:0000313" key="17">
    <source>
        <dbReference type="EMBL" id="CEP20940.1"/>
    </source>
</evidence>
<keyword evidence="7" id="KW-0653">Protein transport</keyword>
<keyword evidence="12" id="KW-0539">Nucleus</keyword>
<reference evidence="18" key="1">
    <citation type="journal article" date="2015" name="J. Biotechnol.">
        <title>The structure of the Cyberlindnera jadinii genome and its relation to Candida utilis analyzed by the occurrence of single nucleotide polymorphisms.</title>
        <authorList>
            <person name="Rupp O."/>
            <person name="Brinkrolf K."/>
            <person name="Buerth C."/>
            <person name="Kunigo M."/>
            <person name="Schneider J."/>
            <person name="Jaenicke S."/>
            <person name="Goesmann A."/>
            <person name="Puehler A."/>
            <person name="Jaeger K.-E."/>
            <person name="Ernst J.F."/>
        </authorList>
    </citation>
    <scope>NUCLEOTIDE SEQUENCE [LARGE SCALE GENOMIC DNA]</scope>
    <source>
        <strain evidence="18">ATCC 18201 / CBS 1600 / BCRC 20928 / JCM 3617 / NBRC 0987 / NRRL Y-1542</strain>
    </source>
</reference>
<keyword evidence="10" id="KW-0906">Nuclear pore complex</keyword>
<keyword evidence="5" id="KW-0813">Transport</keyword>
<dbReference type="GO" id="GO:0044614">
    <property type="term" value="C:nuclear pore cytoplasmic filaments"/>
    <property type="evidence" value="ECO:0007669"/>
    <property type="project" value="TreeGrafter"/>
</dbReference>
<evidence type="ECO:0000256" key="13">
    <source>
        <dbReference type="ARBA" id="ARBA00026227"/>
    </source>
</evidence>
<dbReference type="Gene3D" id="1.25.40.510">
    <property type="entry name" value="GLE1-like"/>
    <property type="match status" value="1"/>
</dbReference>
<evidence type="ECO:0000256" key="10">
    <source>
        <dbReference type="ARBA" id="ARBA00023132"/>
    </source>
</evidence>
<evidence type="ECO:0000256" key="11">
    <source>
        <dbReference type="ARBA" id="ARBA00023136"/>
    </source>
</evidence>
<dbReference type="GO" id="GO:0000822">
    <property type="term" value="F:inositol hexakisphosphate binding"/>
    <property type="evidence" value="ECO:0007669"/>
    <property type="project" value="TreeGrafter"/>
</dbReference>
<evidence type="ECO:0000256" key="9">
    <source>
        <dbReference type="ARBA" id="ARBA00023054"/>
    </source>
</evidence>
<dbReference type="Pfam" id="PF07817">
    <property type="entry name" value="GLE1"/>
    <property type="match status" value="1"/>
</dbReference>
<dbReference type="PANTHER" id="PTHR12960">
    <property type="entry name" value="GLE-1-RELATED"/>
    <property type="match status" value="1"/>
</dbReference>
<protein>
    <recommendedName>
        <fullName evidence="13">mRNA export factor GLE1</fullName>
    </recommendedName>
    <alternativeName>
        <fullName evidence="15">Nuclear pore protein GLE1</fullName>
    </alternativeName>
    <alternativeName>
        <fullName evidence="14">Nucleoporin GLE1</fullName>
    </alternativeName>
    <alternativeName>
        <fullName evidence="16">RNA export factor GLE1</fullName>
    </alternativeName>
</protein>
<dbReference type="AlphaFoldDB" id="A0A0H5BZI7"/>
<evidence type="ECO:0000256" key="6">
    <source>
        <dbReference type="ARBA" id="ARBA00022816"/>
    </source>
</evidence>
<evidence type="ECO:0000256" key="4">
    <source>
        <dbReference type="ARBA" id="ARBA00011056"/>
    </source>
</evidence>
<evidence type="ECO:0000256" key="14">
    <source>
        <dbReference type="ARBA" id="ARBA00029983"/>
    </source>
</evidence>
<dbReference type="GO" id="GO:0005737">
    <property type="term" value="C:cytoplasm"/>
    <property type="evidence" value="ECO:0007669"/>
    <property type="project" value="UniProtKB-ARBA"/>
</dbReference>
<evidence type="ECO:0000313" key="18">
    <source>
        <dbReference type="Proteomes" id="UP000038830"/>
    </source>
</evidence>
<evidence type="ECO:0000256" key="2">
    <source>
        <dbReference type="ARBA" id="ARBA00004567"/>
    </source>
</evidence>
<organism evidence="17 18">
    <name type="scientific">Cyberlindnera jadinii (strain ATCC 18201 / CBS 1600 / BCRC 20928 / JCM 3617 / NBRC 0987 / NRRL Y-1542)</name>
    <name type="common">Torula yeast</name>
    <name type="synonym">Candida utilis</name>
    <dbReference type="NCBI Taxonomy" id="983966"/>
    <lineage>
        <taxon>Eukaryota</taxon>
        <taxon>Fungi</taxon>
        <taxon>Dikarya</taxon>
        <taxon>Ascomycota</taxon>
        <taxon>Saccharomycotina</taxon>
        <taxon>Saccharomycetes</taxon>
        <taxon>Phaffomycetales</taxon>
        <taxon>Phaffomycetaceae</taxon>
        <taxon>Cyberlindnera</taxon>
    </lineage>
</organism>
<evidence type="ECO:0000256" key="3">
    <source>
        <dbReference type="ARBA" id="ARBA00004620"/>
    </source>
</evidence>
<evidence type="ECO:0000256" key="15">
    <source>
        <dbReference type="ARBA" id="ARBA00075092"/>
    </source>
</evidence>
<keyword evidence="9" id="KW-0175">Coiled coil</keyword>
<dbReference type="InterPro" id="IPR012476">
    <property type="entry name" value="GLE1"/>
</dbReference>
<evidence type="ECO:0000256" key="8">
    <source>
        <dbReference type="ARBA" id="ARBA00023010"/>
    </source>
</evidence>
<comment type="subcellular location">
    <subcellularLocation>
        <location evidence="1">Nucleus membrane</location>
        <topology evidence="1">Peripheral membrane protein</topology>
        <orientation evidence="1">Cytoplasmic side</orientation>
    </subcellularLocation>
    <subcellularLocation>
        <location evidence="3">Nucleus membrane</location>
        <topology evidence="3">Peripheral membrane protein</topology>
        <orientation evidence="3">Nucleoplasmic side</orientation>
    </subcellularLocation>
    <subcellularLocation>
        <location evidence="2">Nucleus</location>
        <location evidence="2">Nuclear pore complex</location>
    </subcellularLocation>
</comment>
<proteinExistence type="inferred from homology"/>
<dbReference type="InterPro" id="IPR038506">
    <property type="entry name" value="GLE1-like_sf"/>
</dbReference>
<gene>
    <name evidence="17" type="ORF">BN1211_0927</name>
</gene>
<dbReference type="GO" id="GO:0031369">
    <property type="term" value="F:translation initiation factor binding"/>
    <property type="evidence" value="ECO:0007669"/>
    <property type="project" value="TreeGrafter"/>
</dbReference>